<dbReference type="EMBL" id="AP018560">
    <property type="protein sequence ID" value="BBD79517.1"/>
    <property type="molecule type" value="Genomic_DNA"/>
</dbReference>
<evidence type="ECO:0000313" key="2">
    <source>
        <dbReference type="EMBL" id="BBD79517.1"/>
    </source>
</evidence>
<sequence length="253" mass="27432">MIGQEMARALQAADGVAARNRHARTAGLLYLLVVLIAPYRLIYLPNSLFVEGDAAATLGHIAAHETQFRFGLATDLACGTLQACVVLALFRLLGEVDRWRGIAMLLLGGALVPALYFVNVLNDAAVLLLIHGADALAAFEPGQRTALAALFLRLHGQAIAIAELAWGLWLFPLALLVLRSGFLPRLFGYGLILNGLAYVMQSLAWALLPAWQDTLSSVLGPLQLVEVLFMLWLLVLGARPGFRRHHPTAVKRT</sequence>
<keyword evidence="1" id="KW-0812">Transmembrane</keyword>
<feature type="transmembrane region" description="Helical" evidence="1">
    <location>
        <begin position="70"/>
        <end position="90"/>
    </location>
</feature>
<dbReference type="AlphaFoldDB" id="A0A2Z6E3I5"/>
<accession>A0A2Z6E3I5</accession>
<feature type="transmembrane region" description="Helical" evidence="1">
    <location>
        <begin position="186"/>
        <end position="208"/>
    </location>
</feature>
<evidence type="ECO:0000313" key="3">
    <source>
        <dbReference type="Proteomes" id="UP000270530"/>
    </source>
</evidence>
<keyword evidence="3" id="KW-1185">Reference proteome</keyword>
<gene>
    <name evidence="2" type="ORF">ALSL_0852</name>
</gene>
<reference evidence="3" key="1">
    <citation type="submission" date="2018-04" db="EMBL/GenBank/DDBJ databases">
        <authorList>
            <person name="Watanabe M."/>
            <person name="Kojima H."/>
        </authorList>
    </citation>
    <scope>NUCLEOTIDE SEQUENCE [LARGE SCALE GENOMIC DNA]</scope>
    <source>
        <strain evidence="3">Dysh456</strain>
    </source>
</reference>
<keyword evidence="1" id="KW-0472">Membrane</keyword>
<feature type="transmembrane region" description="Helical" evidence="1">
    <location>
        <begin position="28"/>
        <end position="50"/>
    </location>
</feature>
<dbReference type="Pfam" id="PF14329">
    <property type="entry name" value="DUF4386"/>
    <property type="match status" value="1"/>
</dbReference>
<feature type="transmembrane region" description="Helical" evidence="1">
    <location>
        <begin position="158"/>
        <end position="179"/>
    </location>
</feature>
<feature type="transmembrane region" description="Helical" evidence="1">
    <location>
        <begin position="102"/>
        <end position="121"/>
    </location>
</feature>
<evidence type="ECO:0000256" key="1">
    <source>
        <dbReference type="SAM" id="Phobius"/>
    </source>
</evidence>
<organism evidence="2 3">
    <name type="scientific">Aerosticca soli</name>
    <dbReference type="NCBI Taxonomy" id="2010829"/>
    <lineage>
        <taxon>Bacteria</taxon>
        <taxon>Pseudomonadati</taxon>
        <taxon>Pseudomonadota</taxon>
        <taxon>Gammaproteobacteria</taxon>
        <taxon>Lysobacterales</taxon>
        <taxon>Rhodanobacteraceae</taxon>
        <taxon>Aerosticca</taxon>
    </lineage>
</organism>
<dbReference type="Proteomes" id="UP000270530">
    <property type="component" value="Chromosome"/>
</dbReference>
<dbReference type="KEGG" id="rbd:ALSL_0852"/>
<reference evidence="3" key="2">
    <citation type="submission" date="2018-06" db="EMBL/GenBank/DDBJ databases">
        <title>Genome sequence of Rhodanobacteraceae bacterium strain Dysh456.</title>
        <authorList>
            <person name="Fukui M."/>
        </authorList>
    </citation>
    <scope>NUCLEOTIDE SEQUENCE [LARGE SCALE GENOMIC DNA]</scope>
    <source>
        <strain evidence="3">Dysh456</strain>
    </source>
</reference>
<evidence type="ECO:0008006" key="4">
    <source>
        <dbReference type="Google" id="ProtNLM"/>
    </source>
</evidence>
<dbReference type="InterPro" id="IPR025495">
    <property type="entry name" value="DUF4386"/>
</dbReference>
<keyword evidence="1" id="KW-1133">Transmembrane helix</keyword>
<feature type="transmembrane region" description="Helical" evidence="1">
    <location>
        <begin position="214"/>
        <end position="236"/>
    </location>
</feature>
<proteinExistence type="predicted"/>
<name>A0A2Z6E3I5_9GAMM</name>
<protein>
    <recommendedName>
        <fullName evidence="4">DUF4386 domain-containing protein</fullName>
    </recommendedName>
</protein>